<accession>A0AAW3NDM5</accession>
<gene>
    <name evidence="1" type="ORF">WK53_07980</name>
</gene>
<comment type="caution">
    <text evidence="1">The sequence shown here is derived from an EMBL/GenBank/DDBJ whole genome shotgun (WGS) entry which is preliminary data.</text>
</comment>
<dbReference type="Proteomes" id="UP000056732">
    <property type="component" value="Unassembled WGS sequence"/>
</dbReference>
<proteinExistence type="predicted"/>
<organism evidence="1 2">
    <name type="scientific">Burkholderia ubonensis</name>
    <dbReference type="NCBI Taxonomy" id="101571"/>
    <lineage>
        <taxon>Bacteria</taxon>
        <taxon>Pseudomonadati</taxon>
        <taxon>Pseudomonadota</taxon>
        <taxon>Betaproteobacteria</taxon>
        <taxon>Burkholderiales</taxon>
        <taxon>Burkholderiaceae</taxon>
        <taxon>Burkholderia</taxon>
        <taxon>Burkholderia cepacia complex</taxon>
    </lineage>
</organism>
<reference evidence="1 2" key="1">
    <citation type="submission" date="2015-11" db="EMBL/GenBank/DDBJ databases">
        <title>Expanding the genomic diversity of Burkholderia species for the development of highly accurate diagnostics.</title>
        <authorList>
            <person name="Sahl J."/>
            <person name="Keim P."/>
            <person name="Wagner D."/>
        </authorList>
    </citation>
    <scope>NUCLEOTIDE SEQUENCE [LARGE SCALE GENOMIC DNA]</scope>
    <source>
        <strain evidence="1 2">MSMB1137WGS</strain>
    </source>
</reference>
<evidence type="ECO:0000313" key="1">
    <source>
        <dbReference type="EMBL" id="KVT52563.1"/>
    </source>
</evidence>
<sequence length="358" mass="40684">MGRTDAPGCDPHGLFLAMTLLRLPKVDAVCWVAGRGQRLAAHARQELTDSPIQVIDWRDAVSTLNVIIEMDAPIDPTWAVEFRALGGRAVSMRMANDYVIDLERMLFQPPLLMPSIEVRYDAVWTLPAYERIGASYWRSTFRAPVRIVPPLWSPVLIEREARQRPHAPPFNYRPARQRWRVAVFEPDHGLVESTCVSLLCCEALHRENPAALDQVRVFNTQHLGGHRGFVDFIRTLDLGRHRLVSLEGRFPFAHLVAGEFDAVVCHQWESAPHARHYEALWGGYPMIHNSSWLGACGYRYTDFDSEAGGRALRCAMCEHDGALDTYRRQARKFLRRLDPLDDTNVQAYGAALAALYER</sequence>
<dbReference type="InterPro" id="IPR021234">
    <property type="entry name" value="DUF2827"/>
</dbReference>
<evidence type="ECO:0008006" key="3">
    <source>
        <dbReference type="Google" id="ProtNLM"/>
    </source>
</evidence>
<name>A0AAW3NDM5_9BURK</name>
<dbReference type="Pfam" id="PF10933">
    <property type="entry name" value="DUF2827"/>
    <property type="match status" value="1"/>
</dbReference>
<protein>
    <recommendedName>
        <fullName evidence="3">DUF2827 domain-containing protein</fullName>
    </recommendedName>
</protein>
<dbReference type="AlphaFoldDB" id="A0AAW3NDM5"/>
<evidence type="ECO:0000313" key="2">
    <source>
        <dbReference type="Proteomes" id="UP000056732"/>
    </source>
</evidence>
<dbReference type="EMBL" id="LPDO01000081">
    <property type="protein sequence ID" value="KVT52563.1"/>
    <property type="molecule type" value="Genomic_DNA"/>
</dbReference>